<evidence type="ECO:0000313" key="6">
    <source>
        <dbReference type="EMBL" id="KAF2802839.1"/>
    </source>
</evidence>
<reference evidence="6 8" key="1">
    <citation type="journal article" date="2020" name="Stud. Mycol.">
        <title>101 Dothideomycetes genomes: a test case for predicting lifestyles and emergence of pathogens.</title>
        <authorList>
            <person name="Haridas S."/>
            <person name="Albert R."/>
            <person name="Binder M."/>
            <person name="Bloem J."/>
            <person name="Labutti K."/>
            <person name="Salamov A."/>
            <person name="Andreopoulos B."/>
            <person name="Baker S."/>
            <person name="Barry K."/>
            <person name="Bills G."/>
            <person name="Bluhm B."/>
            <person name="Cannon C."/>
            <person name="Castanera R."/>
            <person name="Culley D."/>
            <person name="Daum C."/>
            <person name="Ezra D."/>
            <person name="Gonzalez J."/>
            <person name="Henrissat B."/>
            <person name="Kuo A."/>
            <person name="Liang C."/>
            <person name="Lipzen A."/>
            <person name="Lutzoni F."/>
            <person name="Magnuson J."/>
            <person name="Mondo S."/>
            <person name="Nolan M."/>
            <person name="Ohm R."/>
            <person name="Pangilinan J."/>
            <person name="Park H.-J."/>
            <person name="Ramirez L."/>
            <person name="Alfaro M."/>
            <person name="Sun H."/>
            <person name="Tritt A."/>
            <person name="Yoshinaga Y."/>
            <person name="Zwiers L.-H."/>
            <person name="Turgeon B."/>
            <person name="Goodwin S."/>
            <person name="Spatafora J."/>
            <person name="Crous P."/>
            <person name="Grigoriev I."/>
        </authorList>
    </citation>
    <scope>NUCLEOTIDE SEQUENCE</scope>
    <source>
        <strain evidence="6 8">CBS 304.34</strain>
    </source>
</reference>
<keyword evidence="3" id="KW-0274">FAD</keyword>
<sequence>MSSKKPFRVVIIGGSVSGLTMAHTLERAGIEYVLLERGSEVTFNGGASIGLQPHGLRIMDQMGMYEDILGTTAPMIRADHRHPSGEPIAQSEFMLQIEERHGYPILFFERAEMLEILYNHLPDKPKILCSNKVVNIQSTPEYATATTEDGTNYTADMIIGADGVNSTTRKMMWKMMADTDPDLVQKESTSMFSDYSCTFGVSIFDSEDPDLRPGVSHINYGEKQSHICIISTRNRKFWFLILKHDKRYYAPNIPRYTNVDLEASVLKHSAIRVTEHSTLGDLWKHRSKCTMVCLEEAMFDRWSHDRLVLLGDSVHKVTPNAGHGGNTAIESAAVLANFLYEAKMGTRQGSSLSHEGLLAIFQEYQSSREVRVANACQKSSAATRLQAMDNFLWKSGALQFVPMLGEDMEVNAASALIMGGEPLKFLEYKGKNGSIPWDGWDLATLADSEKRSFFDSVLGYSIYLALPLVLLWTLRETSVWISPVLSAANDFNGTASSETRSIQGSLTHNSYFLSTATSKPWCLISACVEILSIGLLMAVEGFRASEPWKFRLE</sequence>
<gene>
    <name evidence="6 8" type="ORF">BDZ99DRAFT_454560</name>
</gene>
<evidence type="ECO:0000259" key="5">
    <source>
        <dbReference type="Pfam" id="PF01494"/>
    </source>
</evidence>
<feature type="domain" description="FAD-binding" evidence="5">
    <location>
        <begin position="8"/>
        <end position="352"/>
    </location>
</feature>
<dbReference type="Gene3D" id="3.50.50.60">
    <property type="entry name" value="FAD/NAD(P)-binding domain"/>
    <property type="match status" value="1"/>
</dbReference>
<dbReference type="GO" id="GO:0004497">
    <property type="term" value="F:monooxygenase activity"/>
    <property type="evidence" value="ECO:0007669"/>
    <property type="project" value="InterPro"/>
</dbReference>
<keyword evidence="7" id="KW-1185">Reference proteome</keyword>
<reference evidence="8" key="3">
    <citation type="submission" date="2025-04" db="UniProtKB">
        <authorList>
            <consortium name="RefSeq"/>
        </authorList>
    </citation>
    <scope>IDENTIFICATION</scope>
    <source>
        <strain evidence="8">CBS 304.34</strain>
    </source>
</reference>
<dbReference type="Proteomes" id="UP000504636">
    <property type="component" value="Unplaced"/>
</dbReference>
<evidence type="ECO:0000313" key="7">
    <source>
        <dbReference type="Proteomes" id="UP000504636"/>
    </source>
</evidence>
<dbReference type="RefSeq" id="XP_033569803.1">
    <property type="nucleotide sequence ID" value="XM_033718394.1"/>
</dbReference>
<dbReference type="OrthoDB" id="2431938at2759"/>
<evidence type="ECO:0000256" key="4">
    <source>
        <dbReference type="ARBA" id="ARBA00023002"/>
    </source>
</evidence>
<organism evidence="6">
    <name type="scientific">Mytilinidion resinicola</name>
    <dbReference type="NCBI Taxonomy" id="574789"/>
    <lineage>
        <taxon>Eukaryota</taxon>
        <taxon>Fungi</taxon>
        <taxon>Dikarya</taxon>
        <taxon>Ascomycota</taxon>
        <taxon>Pezizomycotina</taxon>
        <taxon>Dothideomycetes</taxon>
        <taxon>Pleosporomycetidae</taxon>
        <taxon>Mytilinidiales</taxon>
        <taxon>Mytilinidiaceae</taxon>
        <taxon>Mytilinidion</taxon>
    </lineage>
</organism>
<dbReference type="SUPFAM" id="SSF51905">
    <property type="entry name" value="FAD/NAD(P)-binding domain"/>
    <property type="match status" value="1"/>
</dbReference>
<dbReference type="GO" id="GO:0071949">
    <property type="term" value="F:FAD binding"/>
    <property type="evidence" value="ECO:0007669"/>
    <property type="project" value="InterPro"/>
</dbReference>
<dbReference type="PANTHER" id="PTHR47356:SF2">
    <property type="entry name" value="FAD-BINDING DOMAIN-CONTAINING PROTEIN-RELATED"/>
    <property type="match status" value="1"/>
</dbReference>
<dbReference type="EMBL" id="MU003721">
    <property type="protein sequence ID" value="KAF2802839.1"/>
    <property type="molecule type" value="Genomic_DNA"/>
</dbReference>
<evidence type="ECO:0000256" key="1">
    <source>
        <dbReference type="ARBA" id="ARBA00007992"/>
    </source>
</evidence>
<dbReference type="InterPro" id="IPR050562">
    <property type="entry name" value="FAD_mOase_fung"/>
</dbReference>
<accession>A0A6A6Y2H4</accession>
<keyword evidence="4" id="KW-0560">Oxidoreductase</keyword>
<dbReference type="Pfam" id="PF01494">
    <property type="entry name" value="FAD_binding_3"/>
    <property type="match status" value="1"/>
</dbReference>
<dbReference type="AlphaFoldDB" id="A0A6A6Y2H4"/>
<reference evidence="8" key="2">
    <citation type="submission" date="2020-04" db="EMBL/GenBank/DDBJ databases">
        <authorList>
            <consortium name="NCBI Genome Project"/>
        </authorList>
    </citation>
    <scope>NUCLEOTIDE SEQUENCE</scope>
    <source>
        <strain evidence="8">CBS 304.34</strain>
    </source>
</reference>
<dbReference type="PANTHER" id="PTHR47356">
    <property type="entry name" value="FAD-DEPENDENT MONOOXYGENASE ASQG-RELATED"/>
    <property type="match status" value="1"/>
</dbReference>
<dbReference type="GeneID" id="54459287"/>
<name>A0A6A6Y2H4_9PEZI</name>
<evidence type="ECO:0000256" key="3">
    <source>
        <dbReference type="ARBA" id="ARBA00022827"/>
    </source>
</evidence>
<proteinExistence type="inferred from homology"/>
<dbReference type="InterPro" id="IPR036188">
    <property type="entry name" value="FAD/NAD-bd_sf"/>
</dbReference>
<evidence type="ECO:0000313" key="8">
    <source>
        <dbReference type="RefSeq" id="XP_033569803.1"/>
    </source>
</evidence>
<evidence type="ECO:0000256" key="2">
    <source>
        <dbReference type="ARBA" id="ARBA00022630"/>
    </source>
</evidence>
<dbReference type="InterPro" id="IPR002938">
    <property type="entry name" value="FAD-bd"/>
</dbReference>
<dbReference type="PRINTS" id="PR00420">
    <property type="entry name" value="RNGMNOXGNASE"/>
</dbReference>
<keyword evidence="2" id="KW-0285">Flavoprotein</keyword>
<protein>
    <submittedName>
        <fullName evidence="6 8">FAD/NAD(P)-binding domain-containing protein</fullName>
    </submittedName>
</protein>
<comment type="similarity">
    <text evidence="1">Belongs to the paxM FAD-dependent monooxygenase family.</text>
</comment>